<dbReference type="AlphaFoldDB" id="A0A109JII4"/>
<dbReference type="PANTHER" id="PTHR40606">
    <property type="match status" value="1"/>
</dbReference>
<dbReference type="PANTHER" id="PTHR40606:SF1">
    <property type="entry name" value="UPF0339 PROTEIN YEGP"/>
    <property type="match status" value="1"/>
</dbReference>
<reference evidence="2 3" key="1">
    <citation type="submission" date="2015-11" db="EMBL/GenBank/DDBJ databases">
        <title>Draft Genome Sequence of the Strain BR 10423 (Rhizobium sp.) isolated from nodules of Mimosa pudica.</title>
        <authorList>
            <person name="Barauna A.C."/>
            <person name="Zilli J.E."/>
            <person name="Simoes-Araujo J.L."/>
            <person name="Reis V.M."/>
            <person name="James E.K."/>
            <person name="Reis F.B.Jr."/>
            <person name="Rouws L.F."/>
            <person name="Passos S.R."/>
            <person name="Gois S.R."/>
        </authorList>
    </citation>
    <scope>NUCLEOTIDE SEQUENCE [LARGE SCALE GENOMIC DNA]</scope>
    <source>
        <strain evidence="2 3">BR10423</strain>
    </source>
</reference>
<name>A0A109JII4_9HYPH</name>
<comment type="caution">
    <text evidence="2">The sequence shown here is derived from an EMBL/GenBank/DDBJ whole genome shotgun (WGS) entry which is preliminary data.</text>
</comment>
<dbReference type="RefSeq" id="WP_018858881.1">
    <property type="nucleotide sequence ID" value="NZ_JBBNAS010000479.1"/>
</dbReference>
<feature type="domain" description="DUF1508" evidence="1">
    <location>
        <begin position="9"/>
        <end position="56"/>
    </location>
</feature>
<sequence length="62" mass="6799">MYKFEVYKDKAGEFRFRFKAPNGEAMFGSEGYKAKASALSAIESIKKNSPGAEVVDTTKAEA</sequence>
<dbReference type="Pfam" id="PF07411">
    <property type="entry name" value="DUF1508"/>
    <property type="match status" value="1"/>
</dbReference>
<dbReference type="Proteomes" id="UP000068164">
    <property type="component" value="Unassembled WGS sequence"/>
</dbReference>
<organism evidence="2 3">
    <name type="scientific">Rhizobium altiplani</name>
    <dbReference type="NCBI Taxonomy" id="1864509"/>
    <lineage>
        <taxon>Bacteria</taxon>
        <taxon>Pseudomonadati</taxon>
        <taxon>Pseudomonadota</taxon>
        <taxon>Alphaproteobacteria</taxon>
        <taxon>Hyphomicrobiales</taxon>
        <taxon>Rhizobiaceae</taxon>
        <taxon>Rhizobium/Agrobacterium group</taxon>
        <taxon>Rhizobium</taxon>
    </lineage>
</organism>
<evidence type="ECO:0000313" key="3">
    <source>
        <dbReference type="Proteomes" id="UP000068164"/>
    </source>
</evidence>
<dbReference type="EMBL" id="LNCD01000091">
    <property type="protein sequence ID" value="KWV49409.1"/>
    <property type="molecule type" value="Genomic_DNA"/>
</dbReference>
<protein>
    <recommendedName>
        <fullName evidence="1">DUF1508 domain-containing protein</fullName>
    </recommendedName>
</protein>
<keyword evidence="3" id="KW-1185">Reference proteome</keyword>
<dbReference type="SUPFAM" id="SSF160113">
    <property type="entry name" value="YegP-like"/>
    <property type="match status" value="1"/>
</dbReference>
<evidence type="ECO:0000313" key="2">
    <source>
        <dbReference type="EMBL" id="KWV49409.1"/>
    </source>
</evidence>
<dbReference type="InterPro" id="IPR051141">
    <property type="entry name" value="UPF0339_domain"/>
</dbReference>
<proteinExistence type="predicted"/>
<dbReference type="InterPro" id="IPR036913">
    <property type="entry name" value="YegP-like_sf"/>
</dbReference>
<evidence type="ECO:0000259" key="1">
    <source>
        <dbReference type="Pfam" id="PF07411"/>
    </source>
</evidence>
<accession>A0A109JII4</accession>
<dbReference type="OrthoDB" id="9802792at2"/>
<gene>
    <name evidence="2" type="ORF">AS026_10810</name>
</gene>
<dbReference type="InterPro" id="IPR010879">
    <property type="entry name" value="DUF1508"/>
</dbReference>
<dbReference type="Gene3D" id="3.30.160.160">
    <property type="entry name" value="YegP-like"/>
    <property type="match status" value="1"/>
</dbReference>